<dbReference type="EMBL" id="ASGZ01000013">
    <property type="protein sequence ID" value="ESP89215.1"/>
    <property type="molecule type" value="Genomic_DNA"/>
</dbReference>
<accession>V4HEU2</accession>
<feature type="transmembrane region" description="Helical" evidence="5">
    <location>
        <begin position="12"/>
        <end position="38"/>
    </location>
</feature>
<comment type="subcellular location">
    <subcellularLocation>
        <location evidence="1">Membrane</location>
        <topology evidence="1">Multi-pass membrane protein</topology>
    </subcellularLocation>
</comment>
<reference evidence="7 8" key="1">
    <citation type="journal article" date="2013" name="Genome Announc.">
        <title>Draft Genome Sequence of 'Candidatus Halobonum tyrrellensis' Strain G22, Isolated from the Hypersaline Waters of Lake Tyrrell, Australia.</title>
        <authorList>
            <person name="Ugalde J.A."/>
            <person name="Narasingarao P."/>
            <person name="Kuo S."/>
            <person name="Podell S."/>
            <person name="Allen E.E."/>
        </authorList>
    </citation>
    <scope>NUCLEOTIDE SEQUENCE [LARGE SCALE GENOMIC DNA]</scope>
    <source>
        <strain evidence="7 8">G22</strain>
    </source>
</reference>
<dbReference type="InterPro" id="IPR010432">
    <property type="entry name" value="RDD"/>
</dbReference>
<evidence type="ECO:0000256" key="5">
    <source>
        <dbReference type="SAM" id="Phobius"/>
    </source>
</evidence>
<evidence type="ECO:0000259" key="6">
    <source>
        <dbReference type="Pfam" id="PF06271"/>
    </source>
</evidence>
<keyword evidence="8" id="KW-1185">Reference proteome</keyword>
<feature type="transmembrane region" description="Helical" evidence="5">
    <location>
        <begin position="106"/>
        <end position="125"/>
    </location>
</feature>
<evidence type="ECO:0000313" key="8">
    <source>
        <dbReference type="Proteomes" id="UP000017840"/>
    </source>
</evidence>
<evidence type="ECO:0000313" key="7">
    <source>
        <dbReference type="EMBL" id="ESP89215.1"/>
    </source>
</evidence>
<comment type="caution">
    <text evidence="7">The sequence shown here is derived from an EMBL/GenBank/DDBJ whole genome shotgun (WGS) entry which is preliminary data.</text>
</comment>
<evidence type="ECO:0000256" key="1">
    <source>
        <dbReference type="ARBA" id="ARBA00004141"/>
    </source>
</evidence>
<evidence type="ECO:0000256" key="2">
    <source>
        <dbReference type="ARBA" id="ARBA00022692"/>
    </source>
</evidence>
<keyword evidence="2 5" id="KW-0812">Transmembrane</keyword>
<feature type="domain" description="RDD" evidence="6">
    <location>
        <begin position="8"/>
        <end position="137"/>
    </location>
</feature>
<dbReference type="STRING" id="1324957.K933_04336"/>
<dbReference type="GO" id="GO:0016020">
    <property type="term" value="C:membrane"/>
    <property type="evidence" value="ECO:0007669"/>
    <property type="project" value="UniProtKB-SubCell"/>
</dbReference>
<feature type="transmembrane region" description="Helical" evidence="5">
    <location>
        <begin position="45"/>
        <end position="67"/>
    </location>
</feature>
<evidence type="ECO:0000256" key="4">
    <source>
        <dbReference type="ARBA" id="ARBA00023136"/>
    </source>
</evidence>
<dbReference type="AlphaFoldDB" id="V4HEU2"/>
<evidence type="ECO:0000256" key="3">
    <source>
        <dbReference type="ARBA" id="ARBA00022989"/>
    </source>
</evidence>
<name>V4HEU2_9EURY</name>
<protein>
    <submittedName>
        <fullName evidence="7">RDD domain-containing protein</fullName>
    </submittedName>
</protein>
<organism evidence="7 8">
    <name type="scientific">Candidatus Halobonum tyrrellensis G22</name>
    <dbReference type="NCBI Taxonomy" id="1324957"/>
    <lineage>
        <taxon>Archaea</taxon>
        <taxon>Methanobacteriati</taxon>
        <taxon>Methanobacteriota</taxon>
        <taxon>Stenosarchaea group</taxon>
        <taxon>Halobacteria</taxon>
        <taxon>Halobacteriales</taxon>
        <taxon>Haloferacaceae</taxon>
        <taxon>Candidatus Halobonum</taxon>
    </lineage>
</organism>
<keyword evidence="3 5" id="KW-1133">Transmembrane helix</keyword>
<proteinExistence type="predicted"/>
<gene>
    <name evidence="7" type="ORF">K933_04336</name>
</gene>
<dbReference type="PANTHER" id="PTHR38480:SF1">
    <property type="entry name" value="SLR0254 PROTEIN"/>
    <property type="match status" value="1"/>
</dbReference>
<dbReference type="eggNOG" id="arCOG03633">
    <property type="taxonomic scope" value="Archaea"/>
</dbReference>
<keyword evidence="4 5" id="KW-0472">Membrane</keyword>
<dbReference type="Pfam" id="PF06271">
    <property type="entry name" value="RDD"/>
    <property type="match status" value="1"/>
</dbReference>
<sequence length="145" mass="15228">MGTEGDVIGARILAYIVDTVVIGVVVFALALVFGLLGAGFGSRGVFGAGLLVAGLVGLLLQFGYFIYFEGKSGQTPGKRLLDIVVVHEDGSACDYGSATVRNLLRIVDQLGIVIPYLVALILIFLTDDNQRIGDIVADTVVVKAE</sequence>
<dbReference type="PANTHER" id="PTHR38480">
    <property type="entry name" value="SLR0254 PROTEIN"/>
    <property type="match status" value="1"/>
</dbReference>
<dbReference type="Proteomes" id="UP000017840">
    <property type="component" value="Unassembled WGS sequence"/>
</dbReference>